<accession>A0A2H9TGX2</accession>
<proteinExistence type="predicted"/>
<reference evidence="2 3" key="1">
    <citation type="submission" date="2016-10" db="EMBL/GenBank/DDBJ databases">
        <title>The genome of Paramicrosporidium saccamoebae is the missing link in understanding Cryptomycota and Microsporidia evolution.</title>
        <authorList>
            <person name="Quandt C.A."/>
            <person name="Beaudet D."/>
            <person name="Corsaro D."/>
            <person name="Michel R."/>
            <person name="Corradi N."/>
            <person name="James T."/>
        </authorList>
    </citation>
    <scope>NUCLEOTIDE SEQUENCE [LARGE SCALE GENOMIC DNA]</scope>
    <source>
        <strain evidence="2 3">KSL3</strain>
    </source>
</reference>
<evidence type="ECO:0000256" key="1">
    <source>
        <dbReference type="SAM" id="SignalP"/>
    </source>
</evidence>
<comment type="caution">
    <text evidence="2">The sequence shown here is derived from an EMBL/GenBank/DDBJ whole genome shotgun (WGS) entry which is preliminary data.</text>
</comment>
<evidence type="ECO:0000313" key="2">
    <source>
        <dbReference type="EMBL" id="PJF16991.1"/>
    </source>
</evidence>
<organism evidence="2 3">
    <name type="scientific">Paramicrosporidium saccamoebae</name>
    <dbReference type="NCBI Taxonomy" id="1246581"/>
    <lineage>
        <taxon>Eukaryota</taxon>
        <taxon>Fungi</taxon>
        <taxon>Fungi incertae sedis</taxon>
        <taxon>Cryptomycota</taxon>
        <taxon>Cryptomycota incertae sedis</taxon>
        <taxon>Paramicrosporidium</taxon>
    </lineage>
</organism>
<keyword evidence="1" id="KW-0732">Signal</keyword>
<evidence type="ECO:0008006" key="4">
    <source>
        <dbReference type="Google" id="ProtNLM"/>
    </source>
</evidence>
<dbReference type="EMBL" id="MTSL01000198">
    <property type="protein sequence ID" value="PJF16991.1"/>
    <property type="molecule type" value="Genomic_DNA"/>
</dbReference>
<evidence type="ECO:0000313" key="3">
    <source>
        <dbReference type="Proteomes" id="UP000240830"/>
    </source>
</evidence>
<protein>
    <recommendedName>
        <fullName evidence="4">HECT domain-containing protein</fullName>
    </recommendedName>
</protein>
<gene>
    <name evidence="2" type="ORF">PSACC_03196</name>
</gene>
<sequence>MLSMLPLYLLLQILQYCTASSVDCKALIEGLDRNEHEAPKDIIENWDHCSSTFLGSTTEQGVSAFLNFMMSQLKEIMIDSYKGVTSTEMGNRSEEEIKSALFRDWKSRFNVSIEGITQDMANTEDFASKLEVEYFEMLLDLGFTPSSRSFAQVKRIREFQPPPGKGSGLPENILEYCDGLMRTDWVAPEQFKLLGSKLEKDLLCTDVEGYGIDVSLLAVISLKCFRGLIRSSVSFPAPHKWSVICPETINEWISYLEEDFQHVKPENYPSLPISVWQNVLKSSALLDLAMKNDPDLDVRLSNIINVPLSEIGHVRFAEIARQHPNVARGLFITFSSNFPADILASCGKEEVKALELKLRVIELSKKPEVIENMGTAVDDDRHFCKGMDIGTYATKTWLRMHGSDRCRSLISVPDGYDKKDLPELANEGPIWESQLSQIRNNLIPKTATIIPLITSRKEFCELMAERIDNNELENFDDYVLRAINNKCALALKSHITRSVAKMLGDFAFRLFTADDFQLKLADISSKQASHLSEGVSNELSAFAKIDVLDLLNCSDDTFYTLTDSQIDIIQKAPEYTDWIAFRRQAAQLLRDPHLQPGGLNTAFDTCHGFKSNETLGFEYKECFDVLARIIPRLEDDYRAKEMNNLLNNASLQSLWDEPLGKKALFKVMMRTSFPWNQEFVLPHDGKRYDMAKSLKAIRKSSKTLANPHSKVRHRDTVGEGPLRAWLGELLGTMKDNMIANLSDVDGSIQKFKFPIRGDDGPTAGFLTGKAMQQGLRLPFALDPKFYELIFNEKEDEIETYFKTTYADELSVFRDQNLYQRVMGDSFELTPEEVEQIGQAQLKTPEAMEEARNKAWFNRNKEDACWAPLDKLTFNGFESQTNYNLYEIPREGLGLEEWFTKCEAVYSGFEYETMKDFFEEFSAKCLQEFKTFVKGFRSGLETFLIKEIPLLENKQIVPDLLVSVINGFPMTAELLLSKIRMGAGADIDSWYGTVKPEVFFKTFLECLTPRQLSKLVAVWTGAASTELNDNQLKLFFYKPEDYHVTFDSCDASEKLCAKSRSVVIHSGDEHESFLRQFSAKLRDAVDTDKEVVDPLSNGEKCVDFHPSIGSATCFMFIKLPEQDARRTIEALVGLLNADPSDLYDAPPPRV</sequence>
<keyword evidence="3" id="KW-1185">Reference proteome</keyword>
<feature type="signal peptide" evidence="1">
    <location>
        <begin position="1"/>
        <end position="19"/>
    </location>
</feature>
<feature type="chain" id="PRO_5014177562" description="HECT domain-containing protein" evidence="1">
    <location>
        <begin position="20"/>
        <end position="1149"/>
    </location>
</feature>
<dbReference type="Proteomes" id="UP000240830">
    <property type="component" value="Unassembled WGS sequence"/>
</dbReference>
<dbReference type="AlphaFoldDB" id="A0A2H9TGX2"/>
<name>A0A2H9TGX2_9FUNG</name>